<keyword evidence="2 6" id="KW-0812">Transmembrane</keyword>
<dbReference type="SUPFAM" id="SSF81321">
    <property type="entry name" value="Family A G protein-coupled receptor-like"/>
    <property type="match status" value="1"/>
</dbReference>
<dbReference type="InterPro" id="IPR017452">
    <property type="entry name" value="GPCR_Rhodpsn_7TM"/>
</dbReference>
<evidence type="ECO:0000256" key="6">
    <source>
        <dbReference type="RuleBase" id="RU000688"/>
    </source>
</evidence>
<dbReference type="InterPro" id="IPR000725">
    <property type="entry name" value="Olfact_rcpt"/>
</dbReference>
<feature type="transmembrane region" description="Helical" evidence="7">
    <location>
        <begin position="26"/>
        <end position="49"/>
    </location>
</feature>
<feature type="transmembrane region" description="Helical" evidence="7">
    <location>
        <begin position="240"/>
        <end position="259"/>
    </location>
</feature>
<dbReference type="PROSITE" id="PS50262">
    <property type="entry name" value="G_PROTEIN_RECEP_F1_2"/>
    <property type="match status" value="1"/>
</dbReference>
<sequence>MVSPNTSAITTSFVLLGLVGIESFRYLYALLSFALYVTTMFVSSMIVYVTWTKESLHEPMYIFICHLVANVMFGSSAYLPKLFIDLLTECFTVSLSACLSLAFFIQCYGCAEILALTAIAYDRYLAVGHPLRYPTLMTNLTCAKLITTIWLFVLIGVFVGILLTARLTDLGADINNVYCETMSLQQLACSDTTINVIYGTTWTLFMVIGCMFVIIYCYLKTILICLKLSAEASQKAMHTLVTHVLAFSICMTAAMFVTFRYRLSSSSHSAVIHVAISVSGLSLSLTVNPLIYGIRTEALRVRIVQDLQKLGQIKITF</sequence>
<evidence type="ECO:0000256" key="3">
    <source>
        <dbReference type="ARBA" id="ARBA00022989"/>
    </source>
</evidence>
<dbReference type="GO" id="GO:0005549">
    <property type="term" value="F:odorant binding"/>
    <property type="evidence" value="ECO:0007669"/>
    <property type="project" value="TreeGrafter"/>
</dbReference>
<feature type="transmembrane region" description="Helical" evidence="7">
    <location>
        <begin position="196"/>
        <end position="219"/>
    </location>
</feature>
<evidence type="ECO:0000313" key="10">
    <source>
        <dbReference type="Proteomes" id="UP001181693"/>
    </source>
</evidence>
<evidence type="ECO:0000259" key="8">
    <source>
        <dbReference type="PROSITE" id="PS50262"/>
    </source>
</evidence>
<organism evidence="9 10">
    <name type="scientific">Pyxicephalus adspersus</name>
    <name type="common">African bullfrog</name>
    <dbReference type="NCBI Taxonomy" id="30357"/>
    <lineage>
        <taxon>Eukaryota</taxon>
        <taxon>Metazoa</taxon>
        <taxon>Chordata</taxon>
        <taxon>Craniata</taxon>
        <taxon>Vertebrata</taxon>
        <taxon>Euteleostomi</taxon>
        <taxon>Amphibia</taxon>
        <taxon>Batrachia</taxon>
        <taxon>Anura</taxon>
        <taxon>Neobatrachia</taxon>
        <taxon>Ranoidea</taxon>
        <taxon>Pyxicephalidae</taxon>
        <taxon>Pyxicephalinae</taxon>
        <taxon>Pyxicephalus</taxon>
    </lineage>
</organism>
<keyword evidence="4 7" id="KW-0472">Membrane</keyword>
<dbReference type="PANTHER" id="PTHR26451">
    <property type="entry name" value="G_PROTEIN_RECEP_F1_2 DOMAIN-CONTAINING PROTEIN"/>
    <property type="match status" value="1"/>
</dbReference>
<proteinExistence type="inferred from homology"/>
<dbReference type="GO" id="GO:0004984">
    <property type="term" value="F:olfactory receptor activity"/>
    <property type="evidence" value="ECO:0007669"/>
    <property type="project" value="InterPro"/>
</dbReference>
<evidence type="ECO:0000256" key="7">
    <source>
        <dbReference type="RuleBase" id="RU363047"/>
    </source>
</evidence>
<comment type="similarity">
    <text evidence="6">Belongs to the G-protein coupled receptor 1 family.</text>
</comment>
<feature type="transmembrane region" description="Helical" evidence="7">
    <location>
        <begin position="142"/>
        <end position="163"/>
    </location>
</feature>
<dbReference type="InterPro" id="IPR000276">
    <property type="entry name" value="GPCR_Rhodpsn"/>
</dbReference>
<dbReference type="Pfam" id="PF13853">
    <property type="entry name" value="7tm_4"/>
    <property type="match status" value="1"/>
</dbReference>
<accession>A0AAV3ALK9</accession>
<evidence type="ECO:0000256" key="4">
    <source>
        <dbReference type="ARBA" id="ARBA00023136"/>
    </source>
</evidence>
<reference evidence="9" key="1">
    <citation type="thesis" date="2020" institute="ProQuest LLC" country="789 East Eisenhower Parkway, Ann Arbor, MI, USA">
        <title>Comparative Genomics and Chromosome Evolution.</title>
        <authorList>
            <person name="Mudd A.B."/>
        </authorList>
    </citation>
    <scope>NUCLEOTIDE SEQUENCE</scope>
    <source>
        <strain evidence="9">1538</strain>
        <tissue evidence="9">Blood</tissue>
    </source>
</reference>
<name>A0AAV3ALK9_PYXAD</name>
<keyword evidence="7" id="KW-1003">Cell membrane</keyword>
<comment type="subcellular location">
    <subcellularLocation>
        <location evidence="7">Cell membrane</location>
        <topology evidence="7">Multi-pass membrane protein</topology>
    </subcellularLocation>
    <subcellularLocation>
        <location evidence="1">Membrane</location>
        <topology evidence="1">Multi-pass membrane protein</topology>
    </subcellularLocation>
</comment>
<evidence type="ECO:0000313" key="9">
    <source>
        <dbReference type="EMBL" id="DBA32311.1"/>
    </source>
</evidence>
<feature type="transmembrane region" description="Helical" evidence="7">
    <location>
        <begin position="61"/>
        <end position="79"/>
    </location>
</feature>
<keyword evidence="7" id="KW-0716">Sensory transduction</keyword>
<keyword evidence="6" id="KW-0675">Receptor</keyword>
<dbReference type="GO" id="GO:0005886">
    <property type="term" value="C:plasma membrane"/>
    <property type="evidence" value="ECO:0007669"/>
    <property type="project" value="UniProtKB-SubCell"/>
</dbReference>
<evidence type="ECO:0000256" key="1">
    <source>
        <dbReference type="ARBA" id="ARBA00004141"/>
    </source>
</evidence>
<comment type="caution">
    <text evidence="9">The sequence shown here is derived from an EMBL/GenBank/DDBJ whole genome shotgun (WGS) entry which is preliminary data.</text>
</comment>
<dbReference type="Proteomes" id="UP001181693">
    <property type="component" value="Unassembled WGS sequence"/>
</dbReference>
<gene>
    <name evidence="9" type="ORF">GDO54_000112</name>
</gene>
<keyword evidence="7" id="KW-0552">Olfaction</keyword>
<dbReference type="GO" id="GO:0004930">
    <property type="term" value="F:G protein-coupled receptor activity"/>
    <property type="evidence" value="ECO:0007669"/>
    <property type="project" value="UniProtKB-KW"/>
</dbReference>
<keyword evidence="3 7" id="KW-1133">Transmembrane helix</keyword>
<dbReference type="InterPro" id="IPR052921">
    <property type="entry name" value="GPCR1_Superfamily_Member"/>
</dbReference>
<keyword evidence="10" id="KW-1185">Reference proteome</keyword>
<dbReference type="PANTHER" id="PTHR26451:SF860">
    <property type="entry name" value="ODORANT RECEPTOR-RELATED"/>
    <property type="match status" value="1"/>
</dbReference>
<dbReference type="AlphaFoldDB" id="A0AAV3ALK9"/>
<feature type="transmembrane region" description="Helical" evidence="7">
    <location>
        <begin position="99"/>
        <end position="121"/>
    </location>
</feature>
<dbReference type="Gene3D" id="1.20.1070.10">
    <property type="entry name" value="Rhodopsin 7-helix transmembrane proteins"/>
    <property type="match status" value="1"/>
</dbReference>
<dbReference type="PRINTS" id="PR00237">
    <property type="entry name" value="GPCRRHODOPSN"/>
</dbReference>
<keyword evidence="5 6" id="KW-0807">Transducer</keyword>
<feature type="transmembrane region" description="Helical" evidence="7">
    <location>
        <begin position="271"/>
        <end position="292"/>
    </location>
</feature>
<dbReference type="PROSITE" id="PS00237">
    <property type="entry name" value="G_PROTEIN_RECEP_F1_1"/>
    <property type="match status" value="1"/>
</dbReference>
<keyword evidence="6" id="KW-0297">G-protein coupled receptor</keyword>
<evidence type="ECO:0000256" key="5">
    <source>
        <dbReference type="ARBA" id="ARBA00023224"/>
    </source>
</evidence>
<protein>
    <recommendedName>
        <fullName evidence="7">Olfactory receptor</fullName>
    </recommendedName>
</protein>
<dbReference type="PRINTS" id="PR00245">
    <property type="entry name" value="OLFACTORYR"/>
</dbReference>
<dbReference type="EMBL" id="DYDO01000001">
    <property type="protein sequence ID" value="DBA32311.1"/>
    <property type="molecule type" value="Genomic_DNA"/>
</dbReference>
<feature type="domain" description="G-protein coupled receptors family 1 profile" evidence="8">
    <location>
        <begin position="42"/>
        <end position="292"/>
    </location>
</feature>
<evidence type="ECO:0000256" key="2">
    <source>
        <dbReference type="ARBA" id="ARBA00022692"/>
    </source>
</evidence>